<comment type="pathway">
    <text evidence="3 7">Carbohydrate degradation; pentose phosphate pathway; D-ribulose 5-phosphate from D-glucose 6-phosphate (oxidative stage): step 2/3.</text>
</comment>
<evidence type="ECO:0000256" key="1">
    <source>
        <dbReference type="ARBA" id="ARBA00000832"/>
    </source>
</evidence>
<dbReference type="EC" id="3.1.1.31" evidence="5 7"/>
<dbReference type="GO" id="GO:0017057">
    <property type="term" value="F:6-phosphogluconolactonase activity"/>
    <property type="evidence" value="ECO:0007669"/>
    <property type="project" value="UniProtKB-UniRule"/>
</dbReference>
<dbReference type="Gene3D" id="3.40.50.1360">
    <property type="match status" value="1"/>
</dbReference>
<dbReference type="PANTHER" id="PTHR11054">
    <property type="entry name" value="6-PHOSPHOGLUCONOLACTONASE"/>
    <property type="match status" value="1"/>
</dbReference>
<evidence type="ECO:0000256" key="6">
    <source>
        <dbReference type="ARBA" id="ARBA00020337"/>
    </source>
</evidence>
<feature type="domain" description="Glucosamine/galactosamine-6-phosphate isomerase" evidence="8">
    <location>
        <begin position="11"/>
        <end position="232"/>
    </location>
</feature>
<dbReference type="AlphaFoldDB" id="A0A9X1XT16"/>
<keyword evidence="10" id="KW-1185">Reference proteome</keyword>
<evidence type="ECO:0000256" key="2">
    <source>
        <dbReference type="ARBA" id="ARBA00002681"/>
    </source>
</evidence>
<comment type="catalytic activity">
    <reaction evidence="1 7">
        <text>6-phospho-D-glucono-1,5-lactone + H2O = 6-phospho-D-gluconate + H(+)</text>
        <dbReference type="Rhea" id="RHEA:12556"/>
        <dbReference type="ChEBI" id="CHEBI:15377"/>
        <dbReference type="ChEBI" id="CHEBI:15378"/>
        <dbReference type="ChEBI" id="CHEBI:57955"/>
        <dbReference type="ChEBI" id="CHEBI:58759"/>
        <dbReference type="EC" id="3.1.1.31"/>
    </reaction>
</comment>
<dbReference type="PANTHER" id="PTHR11054:SF0">
    <property type="entry name" value="6-PHOSPHOGLUCONOLACTONASE"/>
    <property type="match status" value="1"/>
</dbReference>
<dbReference type="InterPro" id="IPR006148">
    <property type="entry name" value="Glc/Gal-6P_isomerase"/>
</dbReference>
<dbReference type="Pfam" id="PF01182">
    <property type="entry name" value="Glucosamine_iso"/>
    <property type="match status" value="1"/>
</dbReference>
<dbReference type="InterPro" id="IPR005900">
    <property type="entry name" value="6-phosphogluconolactonase_DevB"/>
</dbReference>
<dbReference type="RefSeq" id="WP_188051481.1">
    <property type="nucleotide sequence ID" value="NZ_JALNUB010000002.1"/>
</dbReference>
<protein>
    <recommendedName>
        <fullName evidence="6 7">6-phosphogluconolactonase</fullName>
        <shortName evidence="7">6PGL</shortName>
        <ecNumber evidence="5 7">3.1.1.31</ecNumber>
    </recommendedName>
</protein>
<comment type="caution">
    <text evidence="9">The sequence shown here is derived from an EMBL/GenBank/DDBJ whole genome shotgun (WGS) entry which is preliminary data.</text>
</comment>
<dbReference type="InterPro" id="IPR039104">
    <property type="entry name" value="6PGL"/>
</dbReference>
<evidence type="ECO:0000313" key="10">
    <source>
        <dbReference type="Proteomes" id="UP001139260"/>
    </source>
</evidence>
<dbReference type="EMBL" id="JALNUB010000002">
    <property type="protein sequence ID" value="MCK8141046.1"/>
    <property type="molecule type" value="Genomic_DNA"/>
</dbReference>
<comment type="function">
    <text evidence="2 7">Hydrolysis of 6-phosphogluconolactone to 6-phosphogluconate.</text>
</comment>
<organism evidence="9 10">
    <name type="scientific">Flavobacterium pygoscelis</name>
    <dbReference type="NCBI Taxonomy" id="2893176"/>
    <lineage>
        <taxon>Bacteria</taxon>
        <taxon>Pseudomonadati</taxon>
        <taxon>Bacteroidota</taxon>
        <taxon>Flavobacteriia</taxon>
        <taxon>Flavobacteriales</taxon>
        <taxon>Flavobacteriaceae</taxon>
        <taxon>Flavobacterium</taxon>
    </lineage>
</organism>
<reference evidence="9" key="1">
    <citation type="submission" date="2022-04" db="EMBL/GenBank/DDBJ databases">
        <title>Flavobacterium pygoscelis sp. nov. isolated from Chinstrap chick (Pygoscelis antarcticus).</title>
        <authorList>
            <person name="Irgang R."/>
            <person name="Poblete-Morales M."/>
            <person name="Avendano-Herrera R."/>
        </authorList>
    </citation>
    <scope>NUCLEOTIDE SEQUENCE</scope>
    <source>
        <strain evidence="9">I-SCBP12n</strain>
    </source>
</reference>
<gene>
    <name evidence="7 9" type="primary">pgl</name>
    <name evidence="9" type="ORF">MW871_03990</name>
</gene>
<proteinExistence type="inferred from homology"/>
<evidence type="ECO:0000313" key="9">
    <source>
        <dbReference type="EMBL" id="MCK8141046.1"/>
    </source>
</evidence>
<dbReference type="InterPro" id="IPR037171">
    <property type="entry name" value="NagB/RpiA_transferase-like"/>
</dbReference>
<evidence type="ECO:0000256" key="7">
    <source>
        <dbReference type="RuleBase" id="RU365095"/>
    </source>
</evidence>
<keyword evidence="7 9" id="KW-0378">Hydrolase</keyword>
<comment type="similarity">
    <text evidence="4 7">Belongs to the glucosamine/galactosamine-6-phosphate isomerase family. 6-phosphogluconolactonase subfamily.</text>
</comment>
<dbReference type="NCBIfam" id="TIGR01198">
    <property type="entry name" value="pgl"/>
    <property type="match status" value="1"/>
</dbReference>
<evidence type="ECO:0000259" key="8">
    <source>
        <dbReference type="Pfam" id="PF01182"/>
    </source>
</evidence>
<accession>A0A9X1XT16</accession>
<dbReference type="GO" id="GO:0005975">
    <property type="term" value="P:carbohydrate metabolic process"/>
    <property type="evidence" value="ECO:0007669"/>
    <property type="project" value="UniProtKB-UniRule"/>
</dbReference>
<evidence type="ECO:0000256" key="4">
    <source>
        <dbReference type="ARBA" id="ARBA00010662"/>
    </source>
</evidence>
<name>A0A9X1XT16_9FLAO</name>
<evidence type="ECO:0000256" key="3">
    <source>
        <dbReference type="ARBA" id="ARBA00004961"/>
    </source>
</evidence>
<dbReference type="CDD" id="cd01400">
    <property type="entry name" value="6PGL"/>
    <property type="match status" value="1"/>
</dbReference>
<evidence type="ECO:0000256" key="5">
    <source>
        <dbReference type="ARBA" id="ARBA00013198"/>
    </source>
</evidence>
<sequence>MISAINVYTDINELLNALAENICSTAQAAIRERGQFNFVLAGGNSPKKLYELLASEKFSNKIDWDKTYFFFGDERFVPENDPQRNYLMVKKALFVPLKIKNSNVFNVDTSESPETAALRYDKSIRYHFKEKTVEFDFVLLGLGDNAHTASLFPNTTVLEETDATIKAVYVNEVNMYRITMTAPLINQARNIAFLVYGKDKAAAIYHVLNDSKGTINEYPARLISSDKHKTHWYIDSESASKL</sequence>
<dbReference type="Proteomes" id="UP001139260">
    <property type="component" value="Unassembled WGS sequence"/>
</dbReference>
<dbReference type="SUPFAM" id="SSF100950">
    <property type="entry name" value="NagB/RpiA/CoA transferase-like"/>
    <property type="match status" value="1"/>
</dbReference>
<dbReference type="GO" id="GO:0006098">
    <property type="term" value="P:pentose-phosphate shunt"/>
    <property type="evidence" value="ECO:0007669"/>
    <property type="project" value="InterPro"/>
</dbReference>